<dbReference type="SMART" id="SM00487">
    <property type="entry name" value="DEXDc"/>
    <property type="match status" value="1"/>
</dbReference>
<dbReference type="InterPro" id="IPR027417">
    <property type="entry name" value="P-loop_NTPase"/>
</dbReference>
<dbReference type="AlphaFoldDB" id="A0A2M9F118"/>
<dbReference type="PANTHER" id="PTHR24029">
    <property type="entry name" value="UVRABC SYSTEM PROTEIN B"/>
    <property type="match status" value="1"/>
</dbReference>
<evidence type="ECO:0000313" key="19">
    <source>
        <dbReference type="Proteomes" id="UP000228680"/>
    </source>
</evidence>
<dbReference type="Pfam" id="PF02151">
    <property type="entry name" value="UVR"/>
    <property type="match status" value="1"/>
</dbReference>
<evidence type="ECO:0000256" key="2">
    <source>
        <dbReference type="ARBA" id="ARBA00008533"/>
    </source>
</evidence>
<evidence type="ECO:0000256" key="14">
    <source>
        <dbReference type="SAM" id="Coils"/>
    </source>
</evidence>
<dbReference type="HAMAP" id="MF_00204">
    <property type="entry name" value="UvrB"/>
    <property type="match status" value="1"/>
</dbReference>
<evidence type="ECO:0000256" key="5">
    <source>
        <dbReference type="ARBA" id="ARBA00022763"/>
    </source>
</evidence>
<dbReference type="GO" id="GO:0005737">
    <property type="term" value="C:cytoplasm"/>
    <property type="evidence" value="ECO:0007669"/>
    <property type="project" value="UniProtKB-SubCell"/>
</dbReference>
<evidence type="ECO:0000256" key="10">
    <source>
        <dbReference type="ARBA" id="ARBA00026033"/>
    </source>
</evidence>
<dbReference type="PROSITE" id="PS50151">
    <property type="entry name" value="UVR"/>
    <property type="match status" value="1"/>
</dbReference>
<feature type="domain" description="UVR" evidence="15">
    <location>
        <begin position="626"/>
        <end position="661"/>
    </location>
</feature>
<dbReference type="InterPro" id="IPR001943">
    <property type="entry name" value="UVR_dom"/>
</dbReference>
<evidence type="ECO:0000256" key="11">
    <source>
        <dbReference type="ARBA" id="ARBA00029504"/>
    </source>
</evidence>
<keyword evidence="4 12" id="KW-0547">Nucleotide-binding</keyword>
<proteinExistence type="inferred from homology"/>
<dbReference type="NCBIfam" id="NF003673">
    <property type="entry name" value="PRK05298.1"/>
    <property type="match status" value="1"/>
</dbReference>
<reference evidence="18 19" key="1">
    <citation type="submission" date="2017-10" db="EMBL/GenBank/DDBJ databases">
        <title>Draft genome of Chryseomicrobium casticus sp. nov.</title>
        <authorList>
            <person name="Chakraborty R."/>
            <person name="Saha T."/>
        </authorList>
    </citation>
    <scope>NUCLEOTIDE SEQUENCE [LARGE SCALE GENOMIC DNA]</scope>
    <source>
        <strain evidence="18 19">ET03</strain>
    </source>
</reference>
<dbReference type="PANTHER" id="PTHR24029:SF0">
    <property type="entry name" value="UVRABC SYSTEM PROTEIN B"/>
    <property type="match status" value="1"/>
</dbReference>
<comment type="subunit">
    <text evidence="10 12 13">Forms a heterotetramer with UvrA during the search for lesions. Interacts with UvrC in an incision complex.</text>
</comment>
<accession>A0A2M9F118</accession>
<dbReference type="GO" id="GO:0016887">
    <property type="term" value="F:ATP hydrolysis activity"/>
    <property type="evidence" value="ECO:0007669"/>
    <property type="project" value="InterPro"/>
</dbReference>
<feature type="short sequence motif" description="Beta-hairpin" evidence="12">
    <location>
        <begin position="94"/>
        <end position="117"/>
    </location>
</feature>
<dbReference type="CDD" id="cd18790">
    <property type="entry name" value="SF2_C_UvrB"/>
    <property type="match status" value="1"/>
</dbReference>
<keyword evidence="3 12" id="KW-0963">Cytoplasm</keyword>
<dbReference type="GO" id="GO:0009380">
    <property type="term" value="C:excinuclease repair complex"/>
    <property type="evidence" value="ECO:0007669"/>
    <property type="project" value="InterPro"/>
</dbReference>
<dbReference type="InterPro" id="IPR004807">
    <property type="entry name" value="UvrB"/>
</dbReference>
<sequence length="664" mass="76175">MAEESLFDLQAPYEPAGDQINAIQELIEGVQQGKRHQTLLGATGTGKTFTVSNVIKEINRPTLVMAHNKTLAGQLYSEFKEFFPNNAVEYFVSYYDYYQPEAYVPQTDTYIEKDSSINDEIDKLRHSATSALFERKDVIIIASVSCIYGLGNPEEYKEMVVSLRTGMEIERNQLLRRLVDVQYERNDINFVRGTFRVRGDVVEIFPASRDEKCIRVEFFGDEIDRIREVDALTGEIVAERDHVAIFPASHFVTREEKMQIAIGNIERELEEQLEKLRGADKLLEAQRLEQRTNYDLEMMREMGFCSGIENYSRHLTLREAGATPYTLLDYFPDDFLLVVDESHVSLPQVRGMYNGDQARKSVLVEHGFRLPSALDNRPLKFEEFEDRIHQAIYVSATPGPYELEHSPEMVEQIIRPTGLLDPVITIRPIHGQIDDLIHEINLRAERNERVLITTLTKKMSEDLTDYLKELQIKVQYLHSEVKTLERIEIIRELRLGTYDVLIGINLLREGLDIPEVSLVAILDADKEGFLRSERSLIQTIGRAARNSNGEVIMYADKITDSMQKAIDETKRRRTIQMEYNEKHGITPTTIAKKVREVIRATQTAEETETYAQQLVSGKQLSKEERATLITSLEKEMKDAARALNFERAAELRDALLELKLEGGN</sequence>
<dbReference type="Gene3D" id="3.40.50.300">
    <property type="entry name" value="P-loop containing nucleotide triphosphate hydrolases"/>
    <property type="match status" value="3"/>
</dbReference>
<comment type="function">
    <text evidence="12">The UvrABC repair system catalyzes the recognition and processing of DNA lesions. A damage recognition complex composed of 2 UvrA and 2 UvrB subunits scans DNA for abnormalities. Upon binding of the UvrA(2)B(2) complex to a putative damaged site, the DNA wraps around one UvrB monomer. DNA wrap is dependent on ATP binding by UvrB and probably causes local melting of the DNA helix, facilitating insertion of UvrB beta-hairpin between the DNA strands. Then UvrB probes one DNA strand for the presence of a lesion. If a lesion is found the UvrA subunits dissociate and the UvrB-DNA preincision complex is formed. This complex is subsequently bound by UvrC and the second UvrB is released. If no lesion is found, the DNA wraps around the other UvrB subunit that will check the other stand for damage.</text>
</comment>
<keyword evidence="8 12" id="KW-0267">Excision nuclease</keyword>
<dbReference type="Pfam" id="PF00271">
    <property type="entry name" value="Helicase_C"/>
    <property type="match status" value="1"/>
</dbReference>
<organism evidence="18 19">
    <name type="scientific">Chryseomicrobium excrementi</name>
    <dbReference type="NCBI Taxonomy" id="2041346"/>
    <lineage>
        <taxon>Bacteria</taxon>
        <taxon>Bacillati</taxon>
        <taxon>Bacillota</taxon>
        <taxon>Bacilli</taxon>
        <taxon>Bacillales</taxon>
        <taxon>Caryophanaceae</taxon>
        <taxon>Chryseomicrobium</taxon>
    </lineage>
</organism>
<evidence type="ECO:0000259" key="15">
    <source>
        <dbReference type="PROSITE" id="PS50151"/>
    </source>
</evidence>
<dbReference type="GO" id="GO:0009432">
    <property type="term" value="P:SOS response"/>
    <property type="evidence" value="ECO:0007669"/>
    <property type="project" value="UniProtKB-UniRule"/>
</dbReference>
<dbReference type="InterPro" id="IPR024759">
    <property type="entry name" value="UvrB_YAD/RRR_dom"/>
</dbReference>
<dbReference type="InterPro" id="IPR001650">
    <property type="entry name" value="Helicase_C-like"/>
</dbReference>
<keyword evidence="19" id="KW-1185">Reference proteome</keyword>
<dbReference type="Gene3D" id="4.10.860.10">
    <property type="entry name" value="UVR domain"/>
    <property type="match status" value="1"/>
</dbReference>
<dbReference type="GO" id="GO:0003677">
    <property type="term" value="F:DNA binding"/>
    <property type="evidence" value="ECO:0007669"/>
    <property type="project" value="UniProtKB-UniRule"/>
</dbReference>
<keyword evidence="9 12" id="KW-0234">DNA repair</keyword>
<keyword evidence="12 13" id="KW-0742">SOS response</keyword>
<dbReference type="InterPro" id="IPR041471">
    <property type="entry name" value="UvrB_inter"/>
</dbReference>
<evidence type="ECO:0000313" key="18">
    <source>
        <dbReference type="EMBL" id="PJK17156.1"/>
    </source>
</evidence>
<dbReference type="InterPro" id="IPR036876">
    <property type="entry name" value="UVR_dom_sf"/>
</dbReference>
<comment type="similarity">
    <text evidence="2 12 13">Belongs to the UvrB family.</text>
</comment>
<evidence type="ECO:0000256" key="12">
    <source>
        <dbReference type="HAMAP-Rule" id="MF_00204"/>
    </source>
</evidence>
<feature type="domain" description="Helicase ATP-binding" evidence="16">
    <location>
        <begin position="28"/>
        <end position="186"/>
    </location>
</feature>
<keyword evidence="6 12" id="KW-0228">DNA excision</keyword>
<evidence type="ECO:0000256" key="9">
    <source>
        <dbReference type="ARBA" id="ARBA00023204"/>
    </source>
</evidence>
<comment type="caution">
    <text evidence="18">The sequence shown here is derived from an EMBL/GenBank/DDBJ whole genome shotgun (WGS) entry which is preliminary data.</text>
</comment>
<evidence type="ECO:0000256" key="13">
    <source>
        <dbReference type="RuleBase" id="RU003587"/>
    </source>
</evidence>
<evidence type="ECO:0000256" key="4">
    <source>
        <dbReference type="ARBA" id="ARBA00022741"/>
    </source>
</evidence>
<dbReference type="NCBIfam" id="TIGR00631">
    <property type="entry name" value="uvrb"/>
    <property type="match status" value="1"/>
</dbReference>
<feature type="binding site" evidence="12">
    <location>
        <begin position="41"/>
        <end position="48"/>
    </location>
    <ligand>
        <name>ATP</name>
        <dbReference type="ChEBI" id="CHEBI:30616"/>
    </ligand>
</feature>
<dbReference type="RefSeq" id="WP_100353699.1">
    <property type="nucleotide sequence ID" value="NZ_PCGR01000002.1"/>
</dbReference>
<dbReference type="InterPro" id="IPR014001">
    <property type="entry name" value="Helicase_ATP-bd"/>
</dbReference>
<dbReference type="SMART" id="SM00490">
    <property type="entry name" value="HELICc"/>
    <property type="match status" value="1"/>
</dbReference>
<dbReference type="GO" id="GO:0009381">
    <property type="term" value="F:excinuclease ABC activity"/>
    <property type="evidence" value="ECO:0007669"/>
    <property type="project" value="UniProtKB-UniRule"/>
</dbReference>
<evidence type="ECO:0000259" key="16">
    <source>
        <dbReference type="PROSITE" id="PS51192"/>
    </source>
</evidence>
<keyword evidence="7 12" id="KW-0067">ATP-binding</keyword>
<keyword evidence="5 12" id="KW-0227">DNA damage</keyword>
<evidence type="ECO:0000256" key="6">
    <source>
        <dbReference type="ARBA" id="ARBA00022769"/>
    </source>
</evidence>
<name>A0A2M9F118_9BACL</name>
<comment type="domain">
    <text evidence="12">The beta-hairpin motif is involved in DNA binding.</text>
</comment>
<comment type="subcellular location">
    <subcellularLocation>
        <location evidence="1 12 13">Cytoplasm</location>
    </subcellularLocation>
</comment>
<dbReference type="SUPFAM" id="SSF52540">
    <property type="entry name" value="P-loop containing nucleoside triphosphate hydrolases"/>
    <property type="match status" value="2"/>
</dbReference>
<evidence type="ECO:0000256" key="3">
    <source>
        <dbReference type="ARBA" id="ARBA00022490"/>
    </source>
</evidence>
<keyword evidence="14" id="KW-0175">Coiled coil</keyword>
<evidence type="ECO:0000256" key="8">
    <source>
        <dbReference type="ARBA" id="ARBA00022881"/>
    </source>
</evidence>
<dbReference type="CDD" id="cd17916">
    <property type="entry name" value="DEXHc_UvrB"/>
    <property type="match status" value="1"/>
</dbReference>
<gene>
    <name evidence="12" type="primary">uvrB</name>
    <name evidence="18" type="ORF">CQS04_08390</name>
</gene>
<evidence type="ECO:0000259" key="17">
    <source>
        <dbReference type="PROSITE" id="PS51194"/>
    </source>
</evidence>
<dbReference type="GO" id="GO:0005524">
    <property type="term" value="F:ATP binding"/>
    <property type="evidence" value="ECO:0007669"/>
    <property type="project" value="UniProtKB-UniRule"/>
</dbReference>
<dbReference type="PROSITE" id="PS51192">
    <property type="entry name" value="HELICASE_ATP_BIND_1"/>
    <property type="match status" value="1"/>
</dbReference>
<dbReference type="InterPro" id="IPR006935">
    <property type="entry name" value="Helicase/UvrB_N"/>
</dbReference>
<dbReference type="EMBL" id="PCGR01000002">
    <property type="protein sequence ID" value="PJK17156.1"/>
    <property type="molecule type" value="Genomic_DNA"/>
</dbReference>
<feature type="coiled-coil region" evidence="14">
    <location>
        <begin position="255"/>
        <end position="289"/>
    </location>
</feature>
<dbReference type="Pfam" id="PF17757">
    <property type="entry name" value="UvrB_inter"/>
    <property type="match status" value="1"/>
</dbReference>
<evidence type="ECO:0000256" key="1">
    <source>
        <dbReference type="ARBA" id="ARBA00004496"/>
    </source>
</evidence>
<protein>
    <recommendedName>
        <fullName evidence="11 12">UvrABC system protein B</fullName>
        <shortName evidence="12">Protein UvrB</shortName>
    </recommendedName>
    <alternativeName>
        <fullName evidence="12">Excinuclease ABC subunit B</fullName>
    </alternativeName>
</protein>
<dbReference type="PROSITE" id="PS51194">
    <property type="entry name" value="HELICASE_CTER"/>
    <property type="match status" value="1"/>
</dbReference>
<feature type="domain" description="Helicase C-terminal" evidence="17">
    <location>
        <begin position="432"/>
        <end position="598"/>
    </location>
</feature>
<dbReference type="Proteomes" id="UP000228680">
    <property type="component" value="Unassembled WGS sequence"/>
</dbReference>
<dbReference type="SUPFAM" id="SSF46600">
    <property type="entry name" value="C-terminal UvrC-binding domain of UvrB"/>
    <property type="match status" value="1"/>
</dbReference>
<dbReference type="GO" id="GO:0006289">
    <property type="term" value="P:nucleotide-excision repair"/>
    <property type="evidence" value="ECO:0007669"/>
    <property type="project" value="UniProtKB-UniRule"/>
</dbReference>
<evidence type="ECO:0000256" key="7">
    <source>
        <dbReference type="ARBA" id="ARBA00022840"/>
    </source>
</evidence>
<dbReference type="Pfam" id="PF04851">
    <property type="entry name" value="ResIII"/>
    <property type="match status" value="1"/>
</dbReference>
<dbReference type="Pfam" id="PF12344">
    <property type="entry name" value="UvrB"/>
    <property type="match status" value="1"/>
</dbReference>
<dbReference type="OrthoDB" id="9806651at2"/>